<name>A0AAN6P575_9PEZI</name>
<dbReference type="SUPFAM" id="SSF82199">
    <property type="entry name" value="SET domain"/>
    <property type="match status" value="1"/>
</dbReference>
<dbReference type="PROSITE" id="PS50280">
    <property type="entry name" value="SET"/>
    <property type="match status" value="1"/>
</dbReference>
<dbReference type="PANTHER" id="PTHR47332">
    <property type="entry name" value="SET DOMAIN-CONTAINING PROTEIN 5"/>
    <property type="match status" value="1"/>
</dbReference>
<dbReference type="Proteomes" id="UP001303115">
    <property type="component" value="Unassembled WGS sequence"/>
</dbReference>
<evidence type="ECO:0000256" key="3">
    <source>
        <dbReference type="ARBA" id="ARBA00022833"/>
    </source>
</evidence>
<keyword evidence="3" id="KW-0862">Zinc</keyword>
<protein>
    <recommendedName>
        <fullName evidence="9">MYND-type zinc finger protein samB</fullName>
    </recommendedName>
</protein>
<dbReference type="AlphaFoldDB" id="A0AAN6P575"/>
<dbReference type="EMBL" id="MU854667">
    <property type="protein sequence ID" value="KAK4031983.1"/>
    <property type="molecule type" value="Genomic_DNA"/>
</dbReference>
<dbReference type="SMART" id="SM00317">
    <property type="entry name" value="SET"/>
    <property type="match status" value="1"/>
</dbReference>
<dbReference type="Pfam" id="PF00856">
    <property type="entry name" value="SET"/>
    <property type="match status" value="1"/>
</dbReference>
<evidence type="ECO:0000313" key="7">
    <source>
        <dbReference type="EMBL" id="KAK4031983.1"/>
    </source>
</evidence>
<keyword evidence="1" id="KW-0479">Metal-binding</keyword>
<dbReference type="Gene3D" id="2.170.270.10">
    <property type="entry name" value="SET domain"/>
    <property type="match status" value="1"/>
</dbReference>
<dbReference type="PANTHER" id="PTHR47332:SF2">
    <property type="entry name" value="SET-6"/>
    <property type="match status" value="1"/>
</dbReference>
<feature type="domain" description="MYND-type" evidence="6">
    <location>
        <begin position="458"/>
        <end position="497"/>
    </location>
</feature>
<evidence type="ECO:0000259" key="6">
    <source>
        <dbReference type="PROSITE" id="PS50865"/>
    </source>
</evidence>
<proteinExistence type="predicted"/>
<evidence type="ECO:0008006" key="9">
    <source>
        <dbReference type="Google" id="ProtNLM"/>
    </source>
</evidence>
<sequence>MSLTRASPITYIQDVPGKGVGLIATSKIPRGTRILAEEPVIVVSETVSTLEAIKSTVASQVDCLTKAQRQTFLSMPSIHPFRNSGEQYLGIVRTVGLPIDADGVSSGVFLEACRINHACDNNAQKSWNRKIKRHTVHALRDIDEGEEITIFYLGQLTKRSERQRSLQANFGFTCTCRLCSLPPKDSEESDKRLEEILRIERAINRGVMDFSHISAPLQMLRQHDIGLPRAHFDAAQILTANGDLARGSVFAKRALDGWIEKEGDDCDQVGEHGPALQDPSKFLVYGFSMKWKTAVDDVPRHLSPDDFEAWLWRRATAGCRKEFADLRDCATFPDFYNCLTRSGGRWQQQCHWCFMAEIVSVDTFLCLRFEVRDVSGKTAPMAFHTEGRGTEISPRDIRTGYTLGILYAERHAFAFGEPGIRQEDAATLKVFPLPMQKLLSLNDSIHQYATAADGARACHGCGRTGVALKQCAKCSMFWYCDKACQTGSWRNLQSSLCPFVFQPTDFDGRVCFPLPSEGVVPNR</sequence>
<dbReference type="CDD" id="cd20071">
    <property type="entry name" value="SET_SMYD"/>
    <property type="match status" value="1"/>
</dbReference>
<dbReference type="Gene3D" id="6.10.140.2220">
    <property type="match status" value="1"/>
</dbReference>
<gene>
    <name evidence="7" type="ORF">C8A01DRAFT_51120</name>
</gene>
<dbReference type="InterPro" id="IPR011990">
    <property type="entry name" value="TPR-like_helical_dom_sf"/>
</dbReference>
<dbReference type="InterPro" id="IPR002893">
    <property type="entry name" value="Znf_MYND"/>
</dbReference>
<dbReference type="InterPro" id="IPR053185">
    <property type="entry name" value="SET_domain_protein"/>
</dbReference>
<dbReference type="InterPro" id="IPR046341">
    <property type="entry name" value="SET_dom_sf"/>
</dbReference>
<evidence type="ECO:0000313" key="8">
    <source>
        <dbReference type="Proteomes" id="UP001303115"/>
    </source>
</evidence>
<reference evidence="8" key="1">
    <citation type="journal article" date="2023" name="Mol. Phylogenet. Evol.">
        <title>Genome-scale phylogeny and comparative genomics of the fungal order Sordariales.</title>
        <authorList>
            <person name="Hensen N."/>
            <person name="Bonometti L."/>
            <person name="Westerberg I."/>
            <person name="Brannstrom I.O."/>
            <person name="Guillou S."/>
            <person name="Cros-Aarteil S."/>
            <person name="Calhoun S."/>
            <person name="Haridas S."/>
            <person name="Kuo A."/>
            <person name="Mondo S."/>
            <person name="Pangilinan J."/>
            <person name="Riley R."/>
            <person name="LaButti K."/>
            <person name="Andreopoulos B."/>
            <person name="Lipzen A."/>
            <person name="Chen C."/>
            <person name="Yan M."/>
            <person name="Daum C."/>
            <person name="Ng V."/>
            <person name="Clum A."/>
            <person name="Steindorff A."/>
            <person name="Ohm R.A."/>
            <person name="Martin F."/>
            <person name="Silar P."/>
            <person name="Natvig D.O."/>
            <person name="Lalanne C."/>
            <person name="Gautier V."/>
            <person name="Ament-Velasquez S.L."/>
            <person name="Kruys A."/>
            <person name="Hutchinson M.I."/>
            <person name="Powell A.J."/>
            <person name="Barry K."/>
            <person name="Miller A.N."/>
            <person name="Grigoriev I.V."/>
            <person name="Debuchy R."/>
            <person name="Gladieux P."/>
            <person name="Hiltunen Thoren M."/>
            <person name="Johannesson H."/>
        </authorList>
    </citation>
    <scope>NUCLEOTIDE SEQUENCE [LARGE SCALE GENOMIC DNA]</scope>
    <source>
        <strain evidence="8">CBS 284.82</strain>
    </source>
</reference>
<accession>A0AAN6P575</accession>
<dbReference type="Gene3D" id="1.25.40.10">
    <property type="entry name" value="Tetratricopeptide repeat domain"/>
    <property type="match status" value="1"/>
</dbReference>
<keyword evidence="8" id="KW-1185">Reference proteome</keyword>
<comment type="caution">
    <text evidence="7">The sequence shown here is derived from an EMBL/GenBank/DDBJ whole genome shotgun (WGS) entry which is preliminary data.</text>
</comment>
<organism evidence="7 8">
    <name type="scientific">Parachaetomium inaequale</name>
    <dbReference type="NCBI Taxonomy" id="2588326"/>
    <lineage>
        <taxon>Eukaryota</taxon>
        <taxon>Fungi</taxon>
        <taxon>Dikarya</taxon>
        <taxon>Ascomycota</taxon>
        <taxon>Pezizomycotina</taxon>
        <taxon>Sordariomycetes</taxon>
        <taxon>Sordariomycetidae</taxon>
        <taxon>Sordariales</taxon>
        <taxon>Chaetomiaceae</taxon>
        <taxon>Parachaetomium</taxon>
    </lineage>
</organism>
<dbReference type="GO" id="GO:0008270">
    <property type="term" value="F:zinc ion binding"/>
    <property type="evidence" value="ECO:0007669"/>
    <property type="project" value="UniProtKB-KW"/>
</dbReference>
<dbReference type="PROSITE" id="PS50865">
    <property type="entry name" value="ZF_MYND_2"/>
    <property type="match status" value="1"/>
</dbReference>
<evidence type="ECO:0000256" key="4">
    <source>
        <dbReference type="PROSITE-ProRule" id="PRU00134"/>
    </source>
</evidence>
<evidence type="ECO:0000259" key="5">
    <source>
        <dbReference type="PROSITE" id="PS50280"/>
    </source>
</evidence>
<keyword evidence="2 4" id="KW-0863">Zinc-finger</keyword>
<dbReference type="InterPro" id="IPR001214">
    <property type="entry name" value="SET_dom"/>
</dbReference>
<evidence type="ECO:0000256" key="2">
    <source>
        <dbReference type="ARBA" id="ARBA00022771"/>
    </source>
</evidence>
<evidence type="ECO:0000256" key="1">
    <source>
        <dbReference type="ARBA" id="ARBA00022723"/>
    </source>
</evidence>
<feature type="domain" description="SET" evidence="5">
    <location>
        <begin position="7"/>
        <end position="153"/>
    </location>
</feature>
<dbReference type="SUPFAM" id="SSF144232">
    <property type="entry name" value="HIT/MYND zinc finger-like"/>
    <property type="match status" value="1"/>
</dbReference>
<dbReference type="Pfam" id="PF01753">
    <property type="entry name" value="zf-MYND"/>
    <property type="match status" value="1"/>
</dbReference>